<gene>
    <name evidence="3" type="ORF">RDWZM_006300</name>
</gene>
<evidence type="ECO:0000256" key="1">
    <source>
        <dbReference type="SAM" id="MobiDB-lite"/>
    </source>
</evidence>
<dbReference type="Gene3D" id="3.30.70.330">
    <property type="match status" value="1"/>
</dbReference>
<dbReference type="SUPFAM" id="SSF54928">
    <property type="entry name" value="RNA-binding domain, RBD"/>
    <property type="match status" value="1"/>
</dbReference>
<dbReference type="GO" id="GO:0010468">
    <property type="term" value="P:regulation of gene expression"/>
    <property type="evidence" value="ECO:0007669"/>
    <property type="project" value="InterPro"/>
</dbReference>
<dbReference type="GO" id="GO:0005777">
    <property type="term" value="C:peroxisome"/>
    <property type="evidence" value="ECO:0007669"/>
    <property type="project" value="InterPro"/>
</dbReference>
<dbReference type="OMA" id="SINDTEW"/>
<dbReference type="GO" id="GO:0003676">
    <property type="term" value="F:nucleic acid binding"/>
    <property type="evidence" value="ECO:0007669"/>
    <property type="project" value="InterPro"/>
</dbReference>
<organism evidence="3 4">
    <name type="scientific">Blomia tropicalis</name>
    <name type="common">Mite</name>
    <dbReference type="NCBI Taxonomy" id="40697"/>
    <lineage>
        <taxon>Eukaryota</taxon>
        <taxon>Metazoa</taxon>
        <taxon>Ecdysozoa</taxon>
        <taxon>Arthropoda</taxon>
        <taxon>Chelicerata</taxon>
        <taxon>Arachnida</taxon>
        <taxon>Acari</taxon>
        <taxon>Acariformes</taxon>
        <taxon>Sarcoptiformes</taxon>
        <taxon>Astigmata</taxon>
        <taxon>Glycyphagoidea</taxon>
        <taxon>Echimyopodidae</taxon>
        <taxon>Blomia</taxon>
    </lineage>
</organism>
<dbReference type="EMBL" id="JAPWDV010000002">
    <property type="protein sequence ID" value="KAJ6220488.1"/>
    <property type="molecule type" value="Genomic_DNA"/>
</dbReference>
<dbReference type="Pfam" id="PF01936">
    <property type="entry name" value="NYN"/>
    <property type="match status" value="1"/>
</dbReference>
<protein>
    <recommendedName>
        <fullName evidence="2">NYN domain-containing protein</fullName>
    </recommendedName>
</protein>
<dbReference type="AlphaFoldDB" id="A0A9Q0M5V7"/>
<dbReference type="Gene3D" id="3.40.50.1010">
    <property type="entry name" value="5'-nuclease"/>
    <property type="match status" value="1"/>
</dbReference>
<name>A0A9Q0M5V7_BLOTA</name>
<evidence type="ECO:0000313" key="4">
    <source>
        <dbReference type="Proteomes" id="UP001142055"/>
    </source>
</evidence>
<reference evidence="3" key="1">
    <citation type="submission" date="2022-12" db="EMBL/GenBank/DDBJ databases">
        <title>Genome assemblies of Blomia tropicalis.</title>
        <authorList>
            <person name="Cui Y."/>
        </authorList>
    </citation>
    <scope>NUCLEOTIDE SEQUENCE</scope>
    <source>
        <tissue evidence="3">Adult mites</tissue>
    </source>
</reference>
<feature type="compositionally biased region" description="Low complexity" evidence="1">
    <location>
        <begin position="288"/>
        <end position="303"/>
    </location>
</feature>
<feature type="compositionally biased region" description="Basic and acidic residues" evidence="1">
    <location>
        <begin position="304"/>
        <end position="315"/>
    </location>
</feature>
<dbReference type="CDD" id="cd10910">
    <property type="entry name" value="PIN_limkain_b1_N_like"/>
    <property type="match status" value="1"/>
</dbReference>
<feature type="domain" description="NYN" evidence="2">
    <location>
        <begin position="46"/>
        <end position="184"/>
    </location>
</feature>
<dbReference type="GO" id="GO:1905762">
    <property type="term" value="F:CCR4-NOT complex binding"/>
    <property type="evidence" value="ECO:0007669"/>
    <property type="project" value="TreeGrafter"/>
</dbReference>
<dbReference type="InterPro" id="IPR021139">
    <property type="entry name" value="NYN"/>
</dbReference>
<feature type="region of interest" description="Disordered" evidence="1">
    <location>
        <begin position="288"/>
        <end position="333"/>
    </location>
</feature>
<dbReference type="InterPro" id="IPR012677">
    <property type="entry name" value="Nucleotide-bd_a/b_plait_sf"/>
</dbReference>
<dbReference type="InterPro" id="IPR035979">
    <property type="entry name" value="RBD_domain_sf"/>
</dbReference>
<accession>A0A9Q0M5V7</accession>
<feature type="compositionally biased region" description="Polar residues" evidence="1">
    <location>
        <begin position="316"/>
        <end position="333"/>
    </location>
</feature>
<evidence type="ECO:0000313" key="3">
    <source>
        <dbReference type="EMBL" id="KAJ6220488.1"/>
    </source>
</evidence>
<keyword evidence="4" id="KW-1185">Reference proteome</keyword>
<sequence>MYKYPTNQVDNNVNLNLSNQYLFQLGNGQLPPSQSLTYNGYKPKPVGVFWDIENCSIPRGANILGLVGQIRSLFNQFNLTEREFVVVCDVYGINHTTINELNDMQVNIIHVCSFSKNACDEKLKQLIYRFVMTYGEMCTIILLSSDINFAPILSDIKNRLGSSVILFHHRQVSDALLACANYSYDFDYFCSNIQTHSLKKPFDSDLSNTYLTISNWPRNFTEENTRMFLQRLTGNSGGKVVHVNHQNFDATVMFKCKSDAQRCLQRVNNRHINGMILKAYINVNFNPNSSSETNSNQTQTRQTIENRRTPIENDNFRSCSQPNERTQSIETTETESNLAPILAKLKSNRCELCFSGCKRLSIHSNYMFKSEILSIHISLDELSKKMEKLLELHPHCRIPLNSLPHCWLNSFGQEMDTKTEPKVMLEHLLSCLDKISIRTIDVEIDGEVIPSKFIVRKSNSEILPDLSKLSKKQKRKLKPFSALVKKMLINASAQSLTSFPSILLSKLLELHKINSKKTLKLRKKFGTTNLNQIFHYLSDQFNLYSYNDDYLLALNFNEQKKRFIEDASKALSVRQCSSIESDELDYETFMELYKRSFGTEINIAVYGVCSFNDMVDNLQTSVLKVRNESECSSESSNLVPNGKDSPEILDEEPINFIDREIDQSPSSYLYVQKCVPLIHQFLLLQPSLSIQAKLLYEHVLPHWKEHLSMHNCDYSKFIQSFSLIDSCSLRVLSINDTEWILLSPKLLQIEQTKRIIRIFYLMSMIGKEHSDDCNCLISFSINQIYAQYLKIFGPLSYKEESLTSLSKLFEKFLIIMYRKKLDEDFCVIYYRYDVFLQKLTLKWISEQCLITFLIIFGSKTGTVSWRQLKTYYRENFNFNFGVSCLEHPHFREMIQLCTNKEKEEEVYLKLSPIYEFAANCLIVMLEHSNENFIKWSINQLELEYDIHFNVQILKPSHFAESNYKSLFKRIDILFKFEENENAESQIVLSQAELFRQKLGDKLENRLGECPNCAIIHNSQIELSLSAINFPDNLNLNQSIEHNSDGFICSKKKTFTEILVKY</sequence>
<dbReference type="PANTHER" id="PTHR14379:SF3">
    <property type="entry name" value="MEIOSIS REGULATOR AND MRNA STABILITY FACTOR 1"/>
    <property type="match status" value="1"/>
</dbReference>
<dbReference type="InterPro" id="IPR024768">
    <property type="entry name" value="Marf1"/>
</dbReference>
<dbReference type="PANTHER" id="PTHR14379">
    <property type="entry name" value="LIMKAIN B LKAP"/>
    <property type="match status" value="1"/>
</dbReference>
<dbReference type="GO" id="GO:0004540">
    <property type="term" value="F:RNA nuclease activity"/>
    <property type="evidence" value="ECO:0007669"/>
    <property type="project" value="InterPro"/>
</dbReference>
<proteinExistence type="predicted"/>
<evidence type="ECO:0000259" key="2">
    <source>
        <dbReference type="Pfam" id="PF01936"/>
    </source>
</evidence>
<comment type="caution">
    <text evidence="3">The sequence shown here is derived from an EMBL/GenBank/DDBJ whole genome shotgun (WGS) entry which is preliminary data.</text>
</comment>
<dbReference type="Proteomes" id="UP001142055">
    <property type="component" value="Chromosome 2"/>
</dbReference>